<evidence type="ECO:0000313" key="3">
    <source>
        <dbReference type="Proteomes" id="UP000027222"/>
    </source>
</evidence>
<dbReference type="AlphaFoldDB" id="A0A067T836"/>
<accession>A0A067T836</accession>
<feature type="compositionally biased region" description="Basic residues" evidence="1">
    <location>
        <begin position="26"/>
        <end position="43"/>
    </location>
</feature>
<dbReference type="OrthoDB" id="3025143at2759"/>
<name>A0A067T836_GALM3</name>
<dbReference type="STRING" id="685588.A0A067T836"/>
<proteinExistence type="predicted"/>
<keyword evidence="3" id="KW-1185">Reference proteome</keyword>
<gene>
    <name evidence="2" type="ORF">GALMADRAFT_67730</name>
</gene>
<dbReference type="Proteomes" id="UP000027222">
    <property type="component" value="Unassembled WGS sequence"/>
</dbReference>
<reference evidence="3" key="1">
    <citation type="journal article" date="2014" name="Proc. Natl. Acad. Sci. U.S.A.">
        <title>Extensive sampling of basidiomycete genomes demonstrates inadequacy of the white-rot/brown-rot paradigm for wood decay fungi.</title>
        <authorList>
            <person name="Riley R."/>
            <person name="Salamov A.A."/>
            <person name="Brown D.W."/>
            <person name="Nagy L.G."/>
            <person name="Floudas D."/>
            <person name="Held B.W."/>
            <person name="Levasseur A."/>
            <person name="Lombard V."/>
            <person name="Morin E."/>
            <person name="Otillar R."/>
            <person name="Lindquist E.A."/>
            <person name="Sun H."/>
            <person name="LaButti K.M."/>
            <person name="Schmutz J."/>
            <person name="Jabbour D."/>
            <person name="Luo H."/>
            <person name="Baker S.E."/>
            <person name="Pisabarro A.G."/>
            <person name="Walton J.D."/>
            <person name="Blanchette R.A."/>
            <person name="Henrissat B."/>
            <person name="Martin F."/>
            <person name="Cullen D."/>
            <person name="Hibbett D.S."/>
            <person name="Grigoriev I.V."/>
        </authorList>
    </citation>
    <scope>NUCLEOTIDE SEQUENCE [LARGE SCALE GENOMIC DNA]</scope>
    <source>
        <strain evidence="3">CBS 339.88</strain>
    </source>
</reference>
<dbReference type="Gene3D" id="3.60.130.30">
    <property type="match status" value="1"/>
</dbReference>
<dbReference type="HOGENOM" id="CLU_031314_2_1_1"/>
<protein>
    <submittedName>
        <fullName evidence="2">Uncharacterized protein</fullName>
    </submittedName>
</protein>
<evidence type="ECO:0000313" key="2">
    <source>
        <dbReference type="EMBL" id="KDR76069.1"/>
    </source>
</evidence>
<feature type="region of interest" description="Disordered" evidence="1">
    <location>
        <begin position="1"/>
        <end position="43"/>
    </location>
</feature>
<sequence>MECDDSIQPAPLPATAPSTHPPLRDRSHKGRRKANGHALRAKKRVEARSSAYGHFVARAKVRQRYVDNAEPIQCSANIANSSVTQNAFVAKNNAPRSQKTHSLSEMVGEGSQYGFKLVPWDGRTPIPIVDQKRRLVTVLAGYPATDPRWPTLTQQAAQALEERRSRCKIPPKKRIHRRGAFIALNTGVSHGSGQTHPSNLSNPDNEQILEELQQMEAFKRIAGFSSACMASWTPGLYNHYATELGKLHRSDPKLRRTFPSSIFSATTYNFGPRTTSFKHVDFANLPYGWCAVTALGSFDPKKGGHIILWDLHLVVEFPPGSVILLPSAIVAHSNTTISADERRYSFVQYSAGALFRWVENDFKKSVDFYASLSPERLLEVQAKNKRRWEVGLSLFPSLKAQST</sequence>
<evidence type="ECO:0000256" key="1">
    <source>
        <dbReference type="SAM" id="MobiDB-lite"/>
    </source>
</evidence>
<organism evidence="2 3">
    <name type="scientific">Galerina marginata (strain CBS 339.88)</name>
    <dbReference type="NCBI Taxonomy" id="685588"/>
    <lineage>
        <taxon>Eukaryota</taxon>
        <taxon>Fungi</taxon>
        <taxon>Dikarya</taxon>
        <taxon>Basidiomycota</taxon>
        <taxon>Agaricomycotina</taxon>
        <taxon>Agaricomycetes</taxon>
        <taxon>Agaricomycetidae</taxon>
        <taxon>Agaricales</taxon>
        <taxon>Agaricineae</taxon>
        <taxon>Strophariaceae</taxon>
        <taxon>Galerina</taxon>
    </lineage>
</organism>
<dbReference type="EMBL" id="KL142379">
    <property type="protein sequence ID" value="KDR76069.1"/>
    <property type="molecule type" value="Genomic_DNA"/>
</dbReference>